<accession>A0A0F9BXP5</accession>
<dbReference type="InterPro" id="IPR036439">
    <property type="entry name" value="Dockerin_dom_sf"/>
</dbReference>
<evidence type="ECO:0008006" key="2">
    <source>
        <dbReference type="Google" id="ProtNLM"/>
    </source>
</evidence>
<dbReference type="EMBL" id="LAZR01047048">
    <property type="protein sequence ID" value="KKK95129.1"/>
    <property type="molecule type" value="Genomic_DNA"/>
</dbReference>
<protein>
    <recommendedName>
        <fullName evidence="2">PEP-CTERM protein-sorting domain-containing protein</fullName>
    </recommendedName>
</protein>
<comment type="caution">
    <text evidence="1">The sequence shown here is derived from an EMBL/GenBank/DDBJ whole genome shotgun (WGS) entry which is preliminary data.</text>
</comment>
<dbReference type="SUPFAM" id="SSF63446">
    <property type="entry name" value="Type I dockerin domain"/>
    <property type="match status" value="1"/>
</dbReference>
<dbReference type="Gene3D" id="1.10.1330.10">
    <property type="entry name" value="Dockerin domain"/>
    <property type="match status" value="1"/>
</dbReference>
<proteinExistence type="predicted"/>
<name>A0A0F9BXP5_9ZZZZ</name>
<dbReference type="GO" id="GO:0000272">
    <property type="term" value="P:polysaccharide catabolic process"/>
    <property type="evidence" value="ECO:0007669"/>
    <property type="project" value="InterPro"/>
</dbReference>
<dbReference type="AlphaFoldDB" id="A0A0F9BXP5"/>
<reference evidence="1" key="1">
    <citation type="journal article" date="2015" name="Nature">
        <title>Complex archaea that bridge the gap between prokaryotes and eukaryotes.</title>
        <authorList>
            <person name="Spang A."/>
            <person name="Saw J.H."/>
            <person name="Jorgensen S.L."/>
            <person name="Zaremba-Niedzwiedzka K."/>
            <person name="Martijn J."/>
            <person name="Lind A.E."/>
            <person name="van Eijk R."/>
            <person name="Schleper C."/>
            <person name="Guy L."/>
            <person name="Ettema T.J."/>
        </authorList>
    </citation>
    <scope>NUCLEOTIDE SEQUENCE</scope>
</reference>
<sequence length="295" mass="32202">MKLLSLGLFAAMVVLWTAGTAFGQAVIVGVSIPEDSTDYQGTHASIDDVWSVTAPPFPLDINTGIGFILNPAPATFFSLHDNAFKDSYKPDPTRAVVTYEFDQPVIVDQIELLQHVNGVSRIEGFVGDSLDALISIGWVFGPYGPAAAPDMFQEREPYVFDFDNLQQGTFFRFVILQTLAPNGYAAYQAFPRSAGRVRFALAPELVIQPGDANSDYKVNVFDLAILGNNYNQGGGKDWGDGDFDGDLDVDVYDLALLANHYGYDNGAGEPIPEPGMLCLMAMGVVCLRQRLRRSR</sequence>
<organism evidence="1">
    <name type="scientific">marine sediment metagenome</name>
    <dbReference type="NCBI Taxonomy" id="412755"/>
    <lineage>
        <taxon>unclassified sequences</taxon>
        <taxon>metagenomes</taxon>
        <taxon>ecological metagenomes</taxon>
    </lineage>
</organism>
<gene>
    <name evidence="1" type="ORF">LCGC14_2675920</name>
</gene>
<evidence type="ECO:0000313" key="1">
    <source>
        <dbReference type="EMBL" id="KKK95129.1"/>
    </source>
</evidence>